<sequence>MITSNINEILLKNEITESNNNVNSSNDFLNTLTSTKIENSSDITRDNSLTYSNIKGISLEEIDTLFEDEESRNMAKNLRLATLFTEDETLGQALFNTVMGEPFELGYSYLYDRYEDKNSFFNTDSSLAELLHSSISNKLDTGNKKTSDVISQDRLDEILTTVNSFNFVSALSTTSKDQYGKYKDDEDNDYSFLYNDYALKYQELIYKYEEIDLYNKNIIKQF</sequence>
<reference evidence="1 2" key="1">
    <citation type="submission" date="2017-01" db="EMBL/GenBank/DDBJ databases">
        <title>Genome sequencing of Arcobacter sp. LPB0137.</title>
        <authorList>
            <person name="Lee G.-W."/>
            <person name="Yi H."/>
        </authorList>
    </citation>
    <scope>NUCLEOTIDE SEQUENCE [LARGE SCALE GENOMIC DNA]</scope>
    <source>
        <strain evidence="1 2">LPB0137</strain>
    </source>
</reference>
<organism evidence="1 2">
    <name type="scientific">Poseidonibacter parvus</name>
    <dbReference type="NCBI Taxonomy" id="1850254"/>
    <lineage>
        <taxon>Bacteria</taxon>
        <taxon>Pseudomonadati</taxon>
        <taxon>Campylobacterota</taxon>
        <taxon>Epsilonproteobacteria</taxon>
        <taxon>Campylobacterales</taxon>
        <taxon>Arcobacteraceae</taxon>
        <taxon>Poseidonibacter</taxon>
    </lineage>
</organism>
<keyword evidence="2" id="KW-1185">Reference proteome</keyword>
<dbReference type="AlphaFoldDB" id="A0A1P8KM32"/>
<accession>A0A1P8KM32</accession>
<protein>
    <submittedName>
        <fullName evidence="1">Uncharacterized protein</fullName>
    </submittedName>
</protein>
<dbReference type="STRING" id="1850254.LPB137_06945"/>
<proteinExistence type="predicted"/>
<name>A0A1P8KM32_9BACT</name>
<evidence type="ECO:0000313" key="1">
    <source>
        <dbReference type="EMBL" id="APW65602.1"/>
    </source>
</evidence>
<dbReference type="OrthoDB" id="5343729at2"/>
<dbReference type="RefSeq" id="WP_076086210.1">
    <property type="nucleotide sequence ID" value="NZ_CP019070.1"/>
</dbReference>
<evidence type="ECO:0000313" key="2">
    <source>
        <dbReference type="Proteomes" id="UP000186074"/>
    </source>
</evidence>
<dbReference type="Proteomes" id="UP000186074">
    <property type="component" value="Chromosome"/>
</dbReference>
<dbReference type="EMBL" id="CP019070">
    <property type="protein sequence ID" value="APW65602.1"/>
    <property type="molecule type" value="Genomic_DNA"/>
</dbReference>
<gene>
    <name evidence="1" type="ORF">LPB137_06945</name>
</gene>
<dbReference type="KEGG" id="alp:LPB137_06945"/>